<proteinExistence type="inferred from homology"/>
<dbReference type="eggNOG" id="COG1539">
    <property type="taxonomic scope" value="Bacteria"/>
</dbReference>
<feature type="domain" description="Dihydroneopterin aldolase/epimerase" evidence="7">
    <location>
        <begin position="8"/>
        <end position="120"/>
    </location>
</feature>
<protein>
    <recommendedName>
        <fullName evidence="6">7,8-dihydroneopterin aldolase</fullName>
        <ecNumber evidence="6">4.1.2.25</ecNumber>
    </recommendedName>
</protein>
<evidence type="ECO:0000256" key="6">
    <source>
        <dbReference type="RuleBase" id="RU362079"/>
    </source>
</evidence>
<evidence type="ECO:0000256" key="4">
    <source>
        <dbReference type="ARBA" id="ARBA00022909"/>
    </source>
</evidence>
<dbReference type="HOGENOM" id="CLU_112632_1_2_10"/>
<dbReference type="NCBIfam" id="TIGR00525">
    <property type="entry name" value="folB"/>
    <property type="match status" value="1"/>
</dbReference>
<dbReference type="SUPFAM" id="SSF55620">
    <property type="entry name" value="Tetrahydrobiopterin biosynthesis enzymes-like"/>
    <property type="match status" value="1"/>
</dbReference>
<dbReference type="Gene3D" id="3.30.1130.10">
    <property type="match status" value="1"/>
</dbReference>
<dbReference type="EMBL" id="CM001167">
    <property type="protein sequence ID" value="EGJ70224.1"/>
    <property type="molecule type" value="Genomic_DNA"/>
</dbReference>
<evidence type="ECO:0000313" key="8">
    <source>
        <dbReference type="EMBL" id="EGJ70224.1"/>
    </source>
</evidence>
<dbReference type="SMART" id="SM00905">
    <property type="entry name" value="FolB"/>
    <property type="match status" value="1"/>
</dbReference>
<dbReference type="OrthoDB" id="9803748at2"/>
<comment type="pathway">
    <text evidence="2 6">Cofactor biosynthesis; tetrahydrofolate biosynthesis; 2-amino-4-hydroxy-6-hydroxymethyl-7,8-dihydropteridine diphosphate from 7,8-dihydroneopterin triphosphate: step 3/4.</text>
</comment>
<keyword evidence="9" id="KW-1185">Reference proteome</keyword>
<dbReference type="STRING" id="679937.Bcop_0004"/>
<keyword evidence="4 6" id="KW-0289">Folate biosynthesis</keyword>
<evidence type="ECO:0000256" key="3">
    <source>
        <dbReference type="ARBA" id="ARBA00005708"/>
    </source>
</evidence>
<dbReference type="Pfam" id="PF02152">
    <property type="entry name" value="FolB"/>
    <property type="match status" value="1"/>
</dbReference>
<evidence type="ECO:0000256" key="1">
    <source>
        <dbReference type="ARBA" id="ARBA00001353"/>
    </source>
</evidence>
<evidence type="ECO:0000256" key="2">
    <source>
        <dbReference type="ARBA" id="ARBA00005013"/>
    </source>
</evidence>
<comment type="catalytic activity">
    <reaction evidence="1 6">
        <text>7,8-dihydroneopterin = 6-hydroxymethyl-7,8-dihydropterin + glycolaldehyde</text>
        <dbReference type="Rhea" id="RHEA:10540"/>
        <dbReference type="ChEBI" id="CHEBI:17001"/>
        <dbReference type="ChEBI" id="CHEBI:17071"/>
        <dbReference type="ChEBI" id="CHEBI:44841"/>
        <dbReference type="EC" id="4.1.2.25"/>
    </reaction>
</comment>
<dbReference type="InterPro" id="IPR006156">
    <property type="entry name" value="Dihydroneopterin_aldolase"/>
</dbReference>
<reference evidence="8 9" key="1">
    <citation type="journal article" date="2011" name="Stand. Genomic Sci.">
        <title>Non-contiguous finished genome sequence of Bacteroides coprosuis type strain (PC139).</title>
        <authorList>
            <person name="Land M."/>
            <person name="Held B."/>
            <person name="Gronow S."/>
            <person name="Abt B."/>
            <person name="Lucas S."/>
            <person name="Del Rio T.G."/>
            <person name="Nolan M."/>
            <person name="Tice H."/>
            <person name="Cheng J.F."/>
            <person name="Pitluck S."/>
            <person name="Liolios K."/>
            <person name="Pagani I."/>
            <person name="Ivanova N."/>
            <person name="Mavromatis K."/>
            <person name="Mikhailova N."/>
            <person name="Pati A."/>
            <person name="Tapia R."/>
            <person name="Han C."/>
            <person name="Goodwin L."/>
            <person name="Chen A."/>
            <person name="Palaniappan K."/>
            <person name="Hauser L."/>
            <person name="Brambilla E.M."/>
            <person name="Rohde M."/>
            <person name="Goker M."/>
            <person name="Detter J.C."/>
            <person name="Woyke T."/>
            <person name="Bristow J."/>
            <person name="Eisen J.A."/>
            <person name="Markowitz V."/>
            <person name="Hugenholtz P."/>
            <person name="Kyrpides N.C."/>
            <person name="Klenk H.P."/>
            <person name="Lapidus A."/>
        </authorList>
    </citation>
    <scope>NUCLEOTIDE SEQUENCE</scope>
    <source>
        <strain evidence="8 9">DSM 18011</strain>
    </source>
</reference>
<gene>
    <name evidence="8" type="ORF">Bcop_0004</name>
</gene>
<dbReference type="InterPro" id="IPR043133">
    <property type="entry name" value="GTP-CH-I_C/QueF"/>
</dbReference>
<dbReference type="EC" id="4.1.2.25" evidence="6"/>
<dbReference type="GO" id="GO:0005737">
    <property type="term" value="C:cytoplasm"/>
    <property type="evidence" value="ECO:0007669"/>
    <property type="project" value="TreeGrafter"/>
</dbReference>
<keyword evidence="5 6" id="KW-0456">Lyase</keyword>
<dbReference type="PANTHER" id="PTHR42844">
    <property type="entry name" value="DIHYDRONEOPTERIN ALDOLASE 1-RELATED"/>
    <property type="match status" value="1"/>
</dbReference>
<accession>F3ZNN5</accession>
<dbReference type="GO" id="GO:0046656">
    <property type="term" value="P:folic acid biosynthetic process"/>
    <property type="evidence" value="ECO:0007669"/>
    <property type="project" value="UniProtKB-UniRule"/>
</dbReference>
<dbReference type="UniPathway" id="UPA00077">
    <property type="reaction ID" value="UER00154"/>
</dbReference>
<dbReference type="NCBIfam" id="TIGR00526">
    <property type="entry name" value="folB_dom"/>
    <property type="match status" value="1"/>
</dbReference>
<dbReference type="GO" id="GO:0046654">
    <property type="term" value="P:tetrahydrofolate biosynthetic process"/>
    <property type="evidence" value="ECO:0007669"/>
    <property type="project" value="UniProtKB-UniRule"/>
</dbReference>
<evidence type="ECO:0000256" key="5">
    <source>
        <dbReference type="ARBA" id="ARBA00023239"/>
    </source>
</evidence>
<comment type="similarity">
    <text evidence="3 6">Belongs to the DHNA family.</text>
</comment>
<name>F3ZNN5_9BACE</name>
<dbReference type="InterPro" id="IPR006157">
    <property type="entry name" value="FolB_dom"/>
</dbReference>
<dbReference type="Proteomes" id="UP000018439">
    <property type="component" value="Chromosome"/>
</dbReference>
<sequence>MKVQTSQILLNNLQFYAYHGVGEQETIVGNTYAIDLKMDVDFSKAALSDDVQETVSYADVYESIKTEMAIPSKLIEHVIYRIGTRLLKDFELIQKIDITLSKTNPPMGADIDTAAVRIICSR</sequence>
<evidence type="ECO:0000259" key="7">
    <source>
        <dbReference type="SMART" id="SM00905"/>
    </source>
</evidence>
<comment type="function">
    <text evidence="6">Catalyzes the conversion of 7,8-dihydroneopterin to 6-hydroxymethyl-7,8-dihydropterin.</text>
</comment>
<dbReference type="AlphaFoldDB" id="F3ZNN5"/>
<organism evidence="8 9">
    <name type="scientific">Bacteroides coprosuis DSM 18011</name>
    <dbReference type="NCBI Taxonomy" id="679937"/>
    <lineage>
        <taxon>Bacteria</taxon>
        <taxon>Pseudomonadati</taxon>
        <taxon>Bacteroidota</taxon>
        <taxon>Bacteroidia</taxon>
        <taxon>Bacteroidales</taxon>
        <taxon>Bacteroidaceae</taxon>
        <taxon>Bacteroides</taxon>
    </lineage>
</organism>
<dbReference type="PANTHER" id="PTHR42844:SF1">
    <property type="entry name" value="DIHYDRONEOPTERIN ALDOLASE 1-RELATED"/>
    <property type="match status" value="1"/>
</dbReference>
<dbReference type="GO" id="GO:0004150">
    <property type="term" value="F:dihydroneopterin aldolase activity"/>
    <property type="evidence" value="ECO:0007669"/>
    <property type="project" value="UniProtKB-UniRule"/>
</dbReference>
<evidence type="ECO:0000313" key="9">
    <source>
        <dbReference type="Proteomes" id="UP000018439"/>
    </source>
</evidence>